<dbReference type="SUPFAM" id="SSF52954">
    <property type="entry name" value="Class II aaRS ABD-related"/>
    <property type="match status" value="1"/>
</dbReference>
<feature type="binding site" evidence="10">
    <location>
        <position position="111"/>
    </location>
    <ligand>
        <name>L-histidine</name>
        <dbReference type="ChEBI" id="CHEBI:57595"/>
    </ligand>
</feature>
<dbReference type="Gene3D" id="3.40.50.800">
    <property type="entry name" value="Anticodon-binding domain"/>
    <property type="match status" value="1"/>
</dbReference>
<evidence type="ECO:0000313" key="13">
    <source>
        <dbReference type="Proteomes" id="UP000676194"/>
    </source>
</evidence>
<dbReference type="InterPro" id="IPR041715">
    <property type="entry name" value="HisRS-like_core"/>
</dbReference>
<dbReference type="CDD" id="cd00773">
    <property type="entry name" value="HisRS-like_core"/>
    <property type="match status" value="1"/>
</dbReference>
<dbReference type="InterPro" id="IPR015807">
    <property type="entry name" value="His-tRNA-ligase"/>
</dbReference>
<dbReference type="Proteomes" id="UP000676194">
    <property type="component" value="Chromosome"/>
</dbReference>
<dbReference type="KEGG" id="tsph:KIH39_22350"/>
<dbReference type="InterPro" id="IPR004516">
    <property type="entry name" value="HisRS/HisZ"/>
</dbReference>
<dbReference type="GO" id="GO:0006427">
    <property type="term" value="P:histidyl-tRNA aminoacylation"/>
    <property type="evidence" value="ECO:0007669"/>
    <property type="project" value="UniProtKB-UniRule"/>
</dbReference>
<evidence type="ECO:0000256" key="7">
    <source>
        <dbReference type="ARBA" id="ARBA00023146"/>
    </source>
</evidence>
<organism evidence="12 13">
    <name type="scientific">Telmatocola sphagniphila</name>
    <dbReference type="NCBI Taxonomy" id="1123043"/>
    <lineage>
        <taxon>Bacteria</taxon>
        <taxon>Pseudomonadati</taxon>
        <taxon>Planctomycetota</taxon>
        <taxon>Planctomycetia</taxon>
        <taxon>Gemmatales</taxon>
        <taxon>Gemmataceae</taxon>
    </lineage>
</organism>
<evidence type="ECO:0000259" key="11">
    <source>
        <dbReference type="PROSITE" id="PS50862"/>
    </source>
</evidence>
<keyword evidence="7 9" id="KW-0030">Aminoacyl-tRNA synthetase</keyword>
<evidence type="ECO:0000256" key="6">
    <source>
        <dbReference type="ARBA" id="ARBA00022917"/>
    </source>
</evidence>
<dbReference type="InterPro" id="IPR033656">
    <property type="entry name" value="HisRS_anticodon"/>
</dbReference>
<dbReference type="GO" id="GO:0004821">
    <property type="term" value="F:histidine-tRNA ligase activity"/>
    <property type="evidence" value="ECO:0007669"/>
    <property type="project" value="UniProtKB-UniRule"/>
</dbReference>
<dbReference type="GO" id="GO:0005737">
    <property type="term" value="C:cytoplasm"/>
    <property type="evidence" value="ECO:0007669"/>
    <property type="project" value="UniProtKB-SubCell"/>
</dbReference>
<reference evidence="12" key="1">
    <citation type="submission" date="2021-05" db="EMBL/GenBank/DDBJ databases">
        <title>Complete genome sequence of the cellulolytic planctomycete Telmatocola sphagniphila SP2T and characterization of the first cellulase from planctomycetes.</title>
        <authorList>
            <person name="Rakitin A.L."/>
            <person name="Beletsky A.V."/>
            <person name="Naumoff D.G."/>
            <person name="Kulichevskaya I.S."/>
            <person name="Mardanov A.V."/>
            <person name="Ravin N.V."/>
            <person name="Dedysh S.N."/>
        </authorList>
    </citation>
    <scope>NUCLEOTIDE SEQUENCE</scope>
    <source>
        <strain evidence="12">SP2T</strain>
    </source>
</reference>
<dbReference type="PIRSF" id="PIRSF001549">
    <property type="entry name" value="His-tRNA_synth"/>
    <property type="match status" value="1"/>
</dbReference>
<name>A0A8E6B421_9BACT</name>
<dbReference type="PROSITE" id="PS50862">
    <property type="entry name" value="AA_TRNA_LIGASE_II"/>
    <property type="match status" value="1"/>
</dbReference>
<evidence type="ECO:0000256" key="8">
    <source>
        <dbReference type="ARBA" id="ARBA00047639"/>
    </source>
</evidence>
<gene>
    <name evidence="9 12" type="primary">hisS</name>
    <name evidence="12" type="ORF">KIH39_22350</name>
</gene>
<comment type="similarity">
    <text evidence="1 9">Belongs to the class-II aminoacyl-tRNA synthetase family.</text>
</comment>
<proteinExistence type="inferred from homology"/>
<keyword evidence="5 9" id="KW-0067">ATP-binding</keyword>
<dbReference type="InterPro" id="IPR004154">
    <property type="entry name" value="Anticodon-bd"/>
</dbReference>
<dbReference type="NCBIfam" id="TIGR00442">
    <property type="entry name" value="hisS"/>
    <property type="match status" value="1"/>
</dbReference>
<dbReference type="CDD" id="cd00859">
    <property type="entry name" value="HisRS_anticodon"/>
    <property type="match status" value="1"/>
</dbReference>
<feature type="binding site" evidence="10">
    <location>
        <position position="276"/>
    </location>
    <ligand>
        <name>L-histidine</name>
        <dbReference type="ChEBI" id="CHEBI:57595"/>
    </ligand>
</feature>
<evidence type="ECO:0000256" key="9">
    <source>
        <dbReference type="HAMAP-Rule" id="MF_00127"/>
    </source>
</evidence>
<evidence type="ECO:0000256" key="5">
    <source>
        <dbReference type="ARBA" id="ARBA00022840"/>
    </source>
</evidence>
<feature type="binding site" evidence="10">
    <location>
        <begin position="280"/>
        <end position="281"/>
    </location>
    <ligand>
        <name>L-histidine</name>
        <dbReference type="ChEBI" id="CHEBI:57595"/>
    </ligand>
</feature>
<dbReference type="SUPFAM" id="SSF55681">
    <property type="entry name" value="Class II aaRS and biotin synthetases"/>
    <property type="match status" value="1"/>
</dbReference>
<comment type="subunit">
    <text evidence="2 9">Homodimer.</text>
</comment>
<dbReference type="InterPro" id="IPR045864">
    <property type="entry name" value="aa-tRNA-synth_II/BPL/LPL"/>
</dbReference>
<evidence type="ECO:0000256" key="10">
    <source>
        <dbReference type="PIRSR" id="PIRSR001549-1"/>
    </source>
</evidence>
<dbReference type="Pfam" id="PF13393">
    <property type="entry name" value="tRNA-synt_His"/>
    <property type="match status" value="1"/>
</dbReference>
<feature type="binding site" evidence="10">
    <location>
        <begin position="81"/>
        <end position="83"/>
    </location>
    <ligand>
        <name>L-histidine</name>
        <dbReference type="ChEBI" id="CHEBI:57595"/>
    </ligand>
</feature>
<feature type="binding site" evidence="10">
    <location>
        <position position="125"/>
    </location>
    <ligand>
        <name>L-histidine</name>
        <dbReference type="ChEBI" id="CHEBI:57595"/>
    </ligand>
</feature>
<dbReference type="PANTHER" id="PTHR11476">
    <property type="entry name" value="HISTIDYL-TRNA SYNTHETASE"/>
    <property type="match status" value="1"/>
</dbReference>
<dbReference type="InterPro" id="IPR006195">
    <property type="entry name" value="aa-tRNA-synth_II"/>
</dbReference>
<keyword evidence="4 9" id="KW-0547">Nucleotide-binding</keyword>
<evidence type="ECO:0000313" key="12">
    <source>
        <dbReference type="EMBL" id="QVL31558.1"/>
    </source>
</evidence>
<comment type="catalytic activity">
    <reaction evidence="8 9">
        <text>tRNA(His) + L-histidine + ATP = L-histidyl-tRNA(His) + AMP + diphosphate + H(+)</text>
        <dbReference type="Rhea" id="RHEA:17313"/>
        <dbReference type="Rhea" id="RHEA-COMP:9665"/>
        <dbReference type="Rhea" id="RHEA-COMP:9689"/>
        <dbReference type="ChEBI" id="CHEBI:15378"/>
        <dbReference type="ChEBI" id="CHEBI:30616"/>
        <dbReference type="ChEBI" id="CHEBI:33019"/>
        <dbReference type="ChEBI" id="CHEBI:57595"/>
        <dbReference type="ChEBI" id="CHEBI:78442"/>
        <dbReference type="ChEBI" id="CHEBI:78527"/>
        <dbReference type="ChEBI" id="CHEBI:456215"/>
        <dbReference type="EC" id="6.1.1.21"/>
    </reaction>
</comment>
<protein>
    <recommendedName>
        <fullName evidence="9">Histidine--tRNA ligase</fullName>
        <ecNumber evidence="9">6.1.1.21</ecNumber>
    </recommendedName>
    <alternativeName>
        <fullName evidence="9">Histidyl-tRNA synthetase</fullName>
        <shortName evidence="9">HisRS</shortName>
    </alternativeName>
</protein>
<dbReference type="Pfam" id="PF03129">
    <property type="entry name" value="HGTP_anticodon"/>
    <property type="match status" value="1"/>
</dbReference>
<dbReference type="InterPro" id="IPR036621">
    <property type="entry name" value="Anticodon-bd_dom_sf"/>
</dbReference>
<dbReference type="EC" id="6.1.1.21" evidence="9"/>
<evidence type="ECO:0000256" key="3">
    <source>
        <dbReference type="ARBA" id="ARBA00022598"/>
    </source>
</evidence>
<dbReference type="AlphaFoldDB" id="A0A8E6B421"/>
<accession>A0A8E6B421</accession>
<evidence type="ECO:0000256" key="1">
    <source>
        <dbReference type="ARBA" id="ARBA00008226"/>
    </source>
</evidence>
<keyword evidence="3 9" id="KW-0436">Ligase</keyword>
<keyword evidence="6 9" id="KW-0648">Protein biosynthesis</keyword>
<evidence type="ECO:0000256" key="2">
    <source>
        <dbReference type="ARBA" id="ARBA00011738"/>
    </source>
</evidence>
<dbReference type="EMBL" id="CP074694">
    <property type="protein sequence ID" value="QVL31558.1"/>
    <property type="molecule type" value="Genomic_DNA"/>
</dbReference>
<evidence type="ECO:0000256" key="4">
    <source>
        <dbReference type="ARBA" id="ARBA00022741"/>
    </source>
</evidence>
<feature type="binding site" evidence="10">
    <location>
        <position position="129"/>
    </location>
    <ligand>
        <name>L-histidine</name>
        <dbReference type="ChEBI" id="CHEBI:57595"/>
    </ligand>
</feature>
<feature type="domain" description="Aminoacyl-transfer RNA synthetases class-II family profile" evidence="11">
    <location>
        <begin position="1"/>
        <end position="351"/>
    </location>
</feature>
<dbReference type="PANTHER" id="PTHR11476:SF7">
    <property type="entry name" value="HISTIDINE--TRNA LIGASE"/>
    <property type="match status" value="1"/>
</dbReference>
<comment type="subcellular location">
    <subcellularLocation>
        <location evidence="9">Cytoplasm</location>
    </subcellularLocation>
</comment>
<dbReference type="Gene3D" id="3.30.930.10">
    <property type="entry name" value="Bira Bifunctional Protein, Domain 2"/>
    <property type="match status" value="1"/>
</dbReference>
<keyword evidence="13" id="KW-1185">Reference proteome</keyword>
<dbReference type="GO" id="GO:0005524">
    <property type="term" value="F:ATP binding"/>
    <property type="evidence" value="ECO:0007669"/>
    <property type="project" value="UniProtKB-UniRule"/>
</dbReference>
<keyword evidence="9" id="KW-0963">Cytoplasm</keyword>
<dbReference type="HAMAP" id="MF_00127">
    <property type="entry name" value="His_tRNA_synth"/>
    <property type="match status" value="1"/>
</dbReference>
<dbReference type="RefSeq" id="WP_213495567.1">
    <property type="nucleotide sequence ID" value="NZ_CP074694.1"/>
</dbReference>
<sequence length="439" mass="49060">MALIEPRTLKGFRDYPPELMIPREQMLEKIRRVYRSYGFAPIDTPALEYAEILRGKGGEESDRLIYQFKDHGDREVALRFDLTVPFARFAAQYVPKIGTPFKRYHMGPVWRGENSARGRYREFWQCDFDTIGTTSNASDIEIALVINDLMVALGFEKFTIRINNRLCLNGLLESLGLSDKSVPLLRSLDKLLKIGRDKVAEEMVREAGVTEQQAAQVVALADLTGTNSEIINRLEAEYGGNAKAADGIQKLRELLKVAERAGIPSERIQIDLSICRGLDYYTGTIYETFLNDLPSIGSVCSGGRYDNLAELYTKQQLPGVGASLGLDRLIAAMEELKLIPKISTPAPVFVPQFVPDKLGDYQRIARSLRAQGIGCEVYPEVKKLGNQLQYAEKRGFRIALIAGSDEFQNGVWKVKDLANRTEQSVAEAELAQAILTLLS</sequence>